<dbReference type="OrthoDB" id="7848262at2759"/>
<accession>A0A437ANQ1</accession>
<dbReference type="Proteomes" id="UP000282876">
    <property type="component" value="Unassembled WGS sequence"/>
</dbReference>
<keyword evidence="8" id="KW-1185">Reference proteome</keyword>
<evidence type="ECO:0000256" key="4">
    <source>
        <dbReference type="ARBA" id="ARBA00022723"/>
    </source>
</evidence>
<dbReference type="InterPro" id="IPR036005">
    <property type="entry name" value="Creatinase/aminopeptidase-like"/>
</dbReference>
<dbReference type="InterPro" id="IPR018349">
    <property type="entry name" value="Pept_M24A_MAP2_BS"/>
</dbReference>
<dbReference type="AlphaFoldDB" id="A0A437ANQ1"/>
<organism evidence="7 8">
    <name type="scientific">Tubulinosema ratisbonensis</name>
    <dbReference type="NCBI Taxonomy" id="291195"/>
    <lineage>
        <taxon>Eukaryota</taxon>
        <taxon>Fungi</taxon>
        <taxon>Fungi incertae sedis</taxon>
        <taxon>Microsporidia</taxon>
        <taxon>Tubulinosematoidea</taxon>
        <taxon>Tubulinosematidae</taxon>
        <taxon>Tubulinosema</taxon>
    </lineage>
</organism>
<evidence type="ECO:0000256" key="1">
    <source>
        <dbReference type="ARBA" id="ARBA00022438"/>
    </source>
</evidence>
<dbReference type="GO" id="GO:0046872">
    <property type="term" value="F:metal ion binding"/>
    <property type="evidence" value="ECO:0007669"/>
    <property type="project" value="UniProtKB-KW"/>
</dbReference>
<dbReference type="InterPro" id="IPR036390">
    <property type="entry name" value="WH_DNA-bd_sf"/>
</dbReference>
<dbReference type="InterPro" id="IPR002468">
    <property type="entry name" value="Pept_M24A_MAP2"/>
</dbReference>
<evidence type="ECO:0000256" key="3">
    <source>
        <dbReference type="ARBA" id="ARBA00022670"/>
    </source>
</evidence>
<evidence type="ECO:0000256" key="5">
    <source>
        <dbReference type="ARBA" id="ARBA00022801"/>
    </source>
</evidence>
<dbReference type="InterPro" id="IPR050247">
    <property type="entry name" value="Met_Aminopeptidase_Type2"/>
</dbReference>
<dbReference type="VEuPathDB" id="MicrosporidiaDB:TUBRATIS_007990"/>
<dbReference type="InterPro" id="IPR000994">
    <property type="entry name" value="Pept_M24"/>
</dbReference>
<dbReference type="SUPFAM" id="SSF46785">
    <property type="entry name" value="Winged helix' DNA-binding domain"/>
    <property type="match status" value="1"/>
</dbReference>
<dbReference type="PANTHER" id="PTHR45777:SF2">
    <property type="entry name" value="METHIONINE AMINOPEPTIDASE 2"/>
    <property type="match status" value="1"/>
</dbReference>
<dbReference type="STRING" id="291195.A0A437ANQ1"/>
<evidence type="ECO:0000259" key="6">
    <source>
        <dbReference type="Pfam" id="PF00557"/>
    </source>
</evidence>
<keyword evidence="2" id="KW-0963">Cytoplasm</keyword>
<name>A0A437ANQ1_9MICR</name>
<dbReference type="InterPro" id="IPR036388">
    <property type="entry name" value="WH-like_DNA-bd_sf"/>
</dbReference>
<evidence type="ECO:0000313" key="8">
    <source>
        <dbReference type="Proteomes" id="UP000282876"/>
    </source>
</evidence>
<comment type="caution">
    <text evidence="7">The sequence shown here is derived from an EMBL/GenBank/DDBJ whole genome shotgun (WGS) entry which is preliminary data.</text>
</comment>
<dbReference type="GO" id="GO:0070006">
    <property type="term" value="F:metalloaminopeptidase activity"/>
    <property type="evidence" value="ECO:0007669"/>
    <property type="project" value="InterPro"/>
</dbReference>
<evidence type="ECO:0000256" key="2">
    <source>
        <dbReference type="ARBA" id="ARBA00022490"/>
    </source>
</evidence>
<dbReference type="SUPFAM" id="SSF55920">
    <property type="entry name" value="Creatinase/aminopeptidase"/>
    <property type="match status" value="1"/>
</dbReference>
<keyword evidence="5" id="KW-0378">Hydrolase</keyword>
<proteinExistence type="predicted"/>
<dbReference type="PROSITE" id="PS01202">
    <property type="entry name" value="MAP_2"/>
    <property type="match status" value="1"/>
</dbReference>
<dbReference type="NCBIfam" id="TIGR00501">
    <property type="entry name" value="met_pdase_II"/>
    <property type="match status" value="1"/>
</dbReference>
<keyword evidence="1" id="KW-0031">Aminopeptidase</keyword>
<dbReference type="Pfam" id="PF00557">
    <property type="entry name" value="Peptidase_M24"/>
    <property type="match status" value="1"/>
</dbReference>
<reference evidence="7 8" key="1">
    <citation type="submission" date="2018-10" db="EMBL/GenBank/DDBJ databases">
        <title>Draft genome sequence of the microsporidian Tubulinosema ratisbonensis.</title>
        <authorList>
            <person name="Polonais V."/>
            <person name="Peyretaillade E."/>
            <person name="Niehus S."/>
            <person name="Wawrzyniak I."/>
            <person name="Franchet A."/>
            <person name="Gaspin C."/>
            <person name="Reichstadt M."/>
            <person name="Belser C."/>
            <person name="Labadie K."/>
            <person name="Delbac F."/>
            <person name="Ferrandon D."/>
        </authorList>
    </citation>
    <scope>NUCLEOTIDE SEQUENCE [LARGE SCALE GENOMIC DNA]</scope>
    <source>
        <strain evidence="7 8">Franzen</strain>
    </source>
</reference>
<sequence length="353" mass="39986">MRPTILKEVSQLPIEPLNKDIEFKSGEVVKEVKLSDQLMKARKASEVHRRSRYKLQSMIKPGISMNEICSIIEDSTRVMLQGELNDGIAMPTGVPMNECAAHFTPIAGEDEIFLKDDDVLKIDFGTHVDGIIADSAFTICFDPKFENLLLASKESMEEGIKFAGVDVRVCDIGERINEVITSYEIELNNQTKKILPVKNLDGHSIERFSIHGGISIPLIKNDDRTKLTEDTFYAIETFATTGNGEAISQKNISYYIYEENMSNQFIENVKCKRVLECIKRKIGTLPFCPRFVDKYFCEPGFSKEYLDKLVEDGYLESFAPLSDVKGSYISQFEHTFYLSDKGGKEILTRGDDY</sequence>
<protein>
    <submittedName>
        <fullName evidence="7">Methionine type II</fullName>
    </submittedName>
</protein>
<dbReference type="GO" id="GO:0005737">
    <property type="term" value="C:cytoplasm"/>
    <property type="evidence" value="ECO:0007669"/>
    <property type="project" value="TreeGrafter"/>
</dbReference>
<feature type="domain" description="Peptidase M24" evidence="6">
    <location>
        <begin position="41"/>
        <end position="238"/>
    </location>
</feature>
<evidence type="ECO:0000313" key="7">
    <source>
        <dbReference type="EMBL" id="RVD92688.1"/>
    </source>
</evidence>
<dbReference type="GO" id="GO:0006508">
    <property type="term" value="P:proteolysis"/>
    <property type="evidence" value="ECO:0007669"/>
    <property type="project" value="UniProtKB-KW"/>
</dbReference>
<keyword evidence="4" id="KW-0479">Metal-binding</keyword>
<keyword evidence="3" id="KW-0645">Protease</keyword>
<gene>
    <name evidence="7" type="ORF">TUBRATIS_007990</name>
</gene>
<dbReference type="PANTHER" id="PTHR45777">
    <property type="entry name" value="METHIONINE AMINOPEPTIDASE 2"/>
    <property type="match status" value="1"/>
</dbReference>
<dbReference type="Gene3D" id="3.90.230.10">
    <property type="entry name" value="Creatinase/methionine aminopeptidase superfamily"/>
    <property type="match status" value="1"/>
</dbReference>
<dbReference type="Gene3D" id="1.10.10.10">
    <property type="entry name" value="Winged helix-like DNA-binding domain superfamily/Winged helix DNA-binding domain"/>
    <property type="match status" value="1"/>
</dbReference>
<dbReference type="EMBL" id="RCSS01000160">
    <property type="protein sequence ID" value="RVD92688.1"/>
    <property type="molecule type" value="Genomic_DNA"/>
</dbReference>